<keyword evidence="2" id="KW-1185">Reference proteome</keyword>
<evidence type="ECO:0000313" key="1">
    <source>
        <dbReference type="EMBL" id="MBD3864695.1"/>
    </source>
</evidence>
<dbReference type="EMBL" id="JACXXH010000012">
    <property type="protein sequence ID" value="MBD3864695.1"/>
    <property type="molecule type" value="Genomic_DNA"/>
</dbReference>
<reference evidence="1 2" key="1">
    <citation type="submission" date="2020-09" db="EMBL/GenBank/DDBJ databases">
        <title>Bacillus nautilus sp. nov., Chryseoglobus crepusculi sp. nov, and Psychrobacter noctis sp. nov., isolated from deep-sea sponges from the equatorial Atlantic.</title>
        <authorList>
            <person name="Stennett H.L."/>
            <person name="Williams S.E."/>
        </authorList>
    </citation>
    <scope>NUCLEOTIDE SEQUENCE [LARGE SCALE GENOMIC DNA]</scope>
    <source>
        <strain evidence="1 2">28M-24</strain>
    </source>
</reference>
<evidence type="ECO:0000313" key="2">
    <source>
        <dbReference type="Proteomes" id="UP000627521"/>
    </source>
</evidence>
<proteinExistence type="predicted"/>
<comment type="caution">
    <text evidence="1">The sequence shown here is derived from an EMBL/GenBank/DDBJ whole genome shotgun (WGS) entry which is preliminary data.</text>
</comment>
<dbReference type="RefSeq" id="WP_191101688.1">
    <property type="nucleotide sequence ID" value="NZ_JACXXH010000012.1"/>
</dbReference>
<dbReference type="Proteomes" id="UP000627521">
    <property type="component" value="Unassembled WGS sequence"/>
</dbReference>
<organism evidence="1 2">
    <name type="scientific">Olleya marilimosa</name>
    <dbReference type="NCBI Taxonomy" id="272164"/>
    <lineage>
        <taxon>Bacteria</taxon>
        <taxon>Pseudomonadati</taxon>
        <taxon>Bacteroidota</taxon>
        <taxon>Flavobacteriia</taxon>
        <taxon>Flavobacteriales</taxon>
        <taxon>Flavobacteriaceae</taxon>
    </lineage>
</organism>
<sequence length="209" mass="24517">MKLFETIEKNYTKIKKYTEREVSKKNLSNFSWLLLDESDETEVIYIFKNDDSLIISENGFAKRYEYEFVVDSDNLIIKDDKENRILYNCLLIEEKYLILNQSSKSDFMVFANRTKFKDYLKASITKLFKEESQIGFTKSVETIKPQKITKHIVTKPLKDGRKFEIHSSVEKGYALGDKVTIDGVKPKDGKYKLGWFNTVVVENGRIKNF</sequence>
<name>A0ABR8LX00_9FLAO</name>
<accession>A0ABR8LX00</accession>
<gene>
    <name evidence="1" type="ORF">IEG06_14695</name>
</gene>
<protein>
    <submittedName>
        <fullName evidence="1">Uncharacterized protein</fullName>
    </submittedName>
</protein>